<reference evidence="1 2" key="1">
    <citation type="submission" date="2018-11" db="EMBL/GenBank/DDBJ databases">
        <authorList>
            <consortium name="Pathogen Informatics"/>
        </authorList>
    </citation>
    <scope>NUCLEOTIDE SEQUENCE [LARGE SCALE GENOMIC DNA]</scope>
</reference>
<protein>
    <submittedName>
        <fullName evidence="1">Uncharacterized protein</fullName>
    </submittedName>
</protein>
<proteinExistence type="predicted"/>
<dbReference type="Proteomes" id="UP000270094">
    <property type="component" value="Unassembled WGS sequence"/>
</dbReference>
<gene>
    <name evidence="1" type="ORF">SVUK_LOCUS13177</name>
</gene>
<evidence type="ECO:0000313" key="2">
    <source>
        <dbReference type="Proteomes" id="UP000270094"/>
    </source>
</evidence>
<dbReference type="AlphaFoldDB" id="A0A3P7JDS8"/>
<evidence type="ECO:0000313" key="1">
    <source>
        <dbReference type="EMBL" id="VDM78179.1"/>
    </source>
</evidence>
<accession>A0A3P7JDS8</accession>
<name>A0A3P7JDS8_STRVU</name>
<organism evidence="1 2">
    <name type="scientific">Strongylus vulgaris</name>
    <name type="common">Blood worm</name>
    <dbReference type="NCBI Taxonomy" id="40348"/>
    <lineage>
        <taxon>Eukaryota</taxon>
        <taxon>Metazoa</taxon>
        <taxon>Ecdysozoa</taxon>
        <taxon>Nematoda</taxon>
        <taxon>Chromadorea</taxon>
        <taxon>Rhabditida</taxon>
        <taxon>Rhabditina</taxon>
        <taxon>Rhabditomorpha</taxon>
        <taxon>Strongyloidea</taxon>
        <taxon>Strongylidae</taxon>
        <taxon>Strongylus</taxon>
    </lineage>
</organism>
<sequence>MSVGRTDTDKSQGGGEWMLLSYRLLFVKWAIRTCEAELKVEKKSGRRAHDDLGCRISFTQQFQACVVNRRIY</sequence>
<dbReference type="EMBL" id="UYYB01101211">
    <property type="protein sequence ID" value="VDM78179.1"/>
    <property type="molecule type" value="Genomic_DNA"/>
</dbReference>
<keyword evidence="2" id="KW-1185">Reference proteome</keyword>